<dbReference type="SMART" id="SM00866">
    <property type="entry name" value="UTRA"/>
    <property type="match status" value="1"/>
</dbReference>
<dbReference type="Gene3D" id="1.10.10.10">
    <property type="entry name" value="Winged helix-like DNA-binding domain superfamily/Winged helix DNA-binding domain"/>
    <property type="match status" value="1"/>
</dbReference>
<dbReference type="PRINTS" id="PR00035">
    <property type="entry name" value="HTHGNTR"/>
</dbReference>
<dbReference type="AlphaFoldDB" id="A0A4R6V5M9"/>
<dbReference type="EMBL" id="SNYO01000005">
    <property type="protein sequence ID" value="TDQ55795.1"/>
    <property type="molecule type" value="Genomic_DNA"/>
</dbReference>
<evidence type="ECO:0000256" key="1">
    <source>
        <dbReference type="ARBA" id="ARBA00023015"/>
    </source>
</evidence>
<evidence type="ECO:0000313" key="6">
    <source>
        <dbReference type="Proteomes" id="UP000295705"/>
    </source>
</evidence>
<dbReference type="InterPro" id="IPR036390">
    <property type="entry name" value="WH_DNA-bd_sf"/>
</dbReference>
<dbReference type="InterPro" id="IPR000524">
    <property type="entry name" value="Tscrpt_reg_HTH_GntR"/>
</dbReference>
<evidence type="ECO:0000313" key="5">
    <source>
        <dbReference type="EMBL" id="TDQ55795.1"/>
    </source>
</evidence>
<dbReference type="SUPFAM" id="SSF46785">
    <property type="entry name" value="Winged helix' DNA-binding domain"/>
    <property type="match status" value="1"/>
</dbReference>
<evidence type="ECO:0000256" key="3">
    <source>
        <dbReference type="ARBA" id="ARBA00023163"/>
    </source>
</evidence>
<dbReference type="Pfam" id="PF00392">
    <property type="entry name" value="GntR"/>
    <property type="match status" value="1"/>
</dbReference>
<keyword evidence="6" id="KW-1185">Reference proteome</keyword>
<gene>
    <name evidence="5" type="ORF">EV188_105191</name>
</gene>
<dbReference type="InterPro" id="IPR028978">
    <property type="entry name" value="Chorismate_lyase_/UTRA_dom_sf"/>
</dbReference>
<accession>A0A4R6V5M9</accession>
<dbReference type="PANTHER" id="PTHR44846:SF1">
    <property type="entry name" value="MANNOSYL-D-GLYCERATE TRANSPORT_METABOLISM SYSTEM REPRESSOR MNGR-RELATED"/>
    <property type="match status" value="1"/>
</dbReference>
<comment type="caution">
    <text evidence="5">The sequence shown here is derived from an EMBL/GenBank/DDBJ whole genome shotgun (WGS) entry which is preliminary data.</text>
</comment>
<reference evidence="5 6" key="1">
    <citation type="submission" date="2019-03" db="EMBL/GenBank/DDBJ databases">
        <title>Genomic Encyclopedia of Type Strains, Phase IV (KMG-IV): sequencing the most valuable type-strain genomes for metagenomic binning, comparative biology and taxonomic classification.</title>
        <authorList>
            <person name="Goeker M."/>
        </authorList>
    </citation>
    <scope>NUCLEOTIDE SEQUENCE [LARGE SCALE GENOMIC DNA]</scope>
    <source>
        <strain evidence="5 6">DSM 45775</strain>
    </source>
</reference>
<dbReference type="GO" id="GO:0003700">
    <property type="term" value="F:DNA-binding transcription factor activity"/>
    <property type="evidence" value="ECO:0007669"/>
    <property type="project" value="InterPro"/>
</dbReference>
<evidence type="ECO:0000256" key="2">
    <source>
        <dbReference type="ARBA" id="ARBA00023125"/>
    </source>
</evidence>
<dbReference type="InterPro" id="IPR011663">
    <property type="entry name" value="UTRA"/>
</dbReference>
<dbReference type="Proteomes" id="UP000295705">
    <property type="component" value="Unassembled WGS sequence"/>
</dbReference>
<keyword evidence="3" id="KW-0804">Transcription</keyword>
<dbReference type="RefSeq" id="WP_166659973.1">
    <property type="nucleotide sequence ID" value="NZ_BAABHR010000072.1"/>
</dbReference>
<name>A0A4R6V5M9_9PSEU</name>
<dbReference type="Pfam" id="PF07702">
    <property type="entry name" value="UTRA"/>
    <property type="match status" value="1"/>
</dbReference>
<protein>
    <submittedName>
        <fullName evidence="5">GntR family transcriptional regulator</fullName>
    </submittedName>
</protein>
<proteinExistence type="predicted"/>
<dbReference type="SMART" id="SM00345">
    <property type="entry name" value="HTH_GNTR"/>
    <property type="match status" value="1"/>
</dbReference>
<dbReference type="InterPro" id="IPR050679">
    <property type="entry name" value="Bact_HTH_transcr_reg"/>
</dbReference>
<feature type="domain" description="HTH gntR-type" evidence="4">
    <location>
        <begin position="21"/>
        <end position="89"/>
    </location>
</feature>
<dbReference type="CDD" id="cd07377">
    <property type="entry name" value="WHTH_GntR"/>
    <property type="match status" value="1"/>
</dbReference>
<organism evidence="5 6">
    <name type="scientific">Actinomycetospora succinea</name>
    <dbReference type="NCBI Taxonomy" id="663603"/>
    <lineage>
        <taxon>Bacteria</taxon>
        <taxon>Bacillati</taxon>
        <taxon>Actinomycetota</taxon>
        <taxon>Actinomycetes</taxon>
        <taxon>Pseudonocardiales</taxon>
        <taxon>Pseudonocardiaceae</taxon>
        <taxon>Actinomycetospora</taxon>
    </lineage>
</organism>
<keyword evidence="1" id="KW-0805">Transcription regulation</keyword>
<keyword evidence="2" id="KW-0238">DNA-binding</keyword>
<dbReference type="Gene3D" id="3.40.1410.10">
    <property type="entry name" value="Chorismate lyase-like"/>
    <property type="match status" value="1"/>
</dbReference>
<dbReference type="SUPFAM" id="SSF64288">
    <property type="entry name" value="Chorismate lyase-like"/>
    <property type="match status" value="1"/>
</dbReference>
<dbReference type="InterPro" id="IPR036388">
    <property type="entry name" value="WH-like_DNA-bd_sf"/>
</dbReference>
<evidence type="ECO:0000259" key="4">
    <source>
        <dbReference type="PROSITE" id="PS50949"/>
    </source>
</evidence>
<dbReference type="PROSITE" id="PS50949">
    <property type="entry name" value="HTH_GNTR"/>
    <property type="match status" value="1"/>
</dbReference>
<sequence>MARSSGQIPGGAGALDRTSFVPLYYQLQELLKQHIESGTWRPGDALPSEPEFARHFGVSRVVVRQALAILEDDRQIRRVRGRGTFVAPPKRASRAGGLSRRLGSSETVLILDVCVPAVERSIRERLDAADKEDVLRVTSLVTLEQTVLAIAYSFFRRTDASWLEERLHVGRHLPEGLSLADHGVVLGRSQMSIETSQCGQFEADRFGVPHRTPVFLVLCTEYRSTASGDRPFEVARVEYRGDVVQLRLDTGTDRGSGLEAVVGPGR</sequence>
<dbReference type="PANTHER" id="PTHR44846">
    <property type="entry name" value="MANNOSYL-D-GLYCERATE TRANSPORT/METABOLISM SYSTEM REPRESSOR MNGR-RELATED"/>
    <property type="match status" value="1"/>
</dbReference>
<dbReference type="GO" id="GO:0003677">
    <property type="term" value="F:DNA binding"/>
    <property type="evidence" value="ECO:0007669"/>
    <property type="project" value="UniProtKB-KW"/>
</dbReference>
<dbReference type="GO" id="GO:0045892">
    <property type="term" value="P:negative regulation of DNA-templated transcription"/>
    <property type="evidence" value="ECO:0007669"/>
    <property type="project" value="TreeGrafter"/>
</dbReference>